<evidence type="ECO:0000256" key="2">
    <source>
        <dbReference type="SAM" id="Phobius"/>
    </source>
</evidence>
<organism evidence="4 5">
    <name type="scientific">Tomitella fengzijianii</name>
    <dbReference type="NCBI Taxonomy" id="2597660"/>
    <lineage>
        <taxon>Bacteria</taxon>
        <taxon>Bacillati</taxon>
        <taxon>Actinomycetota</taxon>
        <taxon>Actinomycetes</taxon>
        <taxon>Mycobacteriales</taxon>
        <taxon>Tomitella</taxon>
    </lineage>
</organism>
<dbReference type="AlphaFoldDB" id="A0A516X2H0"/>
<feature type="transmembrane region" description="Helical" evidence="2">
    <location>
        <begin position="153"/>
        <end position="180"/>
    </location>
</feature>
<sequence length="422" mass="44720">MGLHLGGARLRPSGPWHTVRVDQWVWPAYIGVIGGVVLFALVFVPALIVQVRRYGSLSLARLLGTAALAVYAVALVAYTLLPLPTGDLSVWCVEHGVSGAQLNPLQFIDDIRSQTAGMGITAAAASRVVLQVVFNVLLFIPFGLFTRRFVGRGVVFATVAAFAVSAAIEATQYTGIWGLIGCSYRVADVDDLIANTLGGLLGALIAPLVLAWMPQSRDLARRRLTPRPVTARRRWAGMLIDAFGFLVSGAVLVIGWRMVMLGLGRDLGETHEWTEWALQFAVPLSVVFALPPAMGGGASWGQRAVWLVPVRRDGRGLGPVQRFGRAWIVGGLWAALQCVQAAPPVSEGWSDRASIAAVLIGAAAVVAVVCTRDRRGLSGMMSGARIVDARAAEDDDDCGQDAGSAIGAPPADRRPADCPADC</sequence>
<feature type="transmembrane region" description="Helical" evidence="2">
    <location>
        <begin position="24"/>
        <end position="48"/>
    </location>
</feature>
<protein>
    <submittedName>
        <fullName evidence="4">VanZ family protein</fullName>
    </submittedName>
</protein>
<keyword evidence="2" id="KW-0812">Transmembrane</keyword>
<keyword evidence="2" id="KW-1133">Transmembrane helix</keyword>
<proteinExistence type="predicted"/>
<evidence type="ECO:0000256" key="1">
    <source>
        <dbReference type="SAM" id="MobiDB-lite"/>
    </source>
</evidence>
<evidence type="ECO:0000313" key="5">
    <source>
        <dbReference type="Proteomes" id="UP000317344"/>
    </source>
</evidence>
<dbReference type="PANTHER" id="PTHR36834">
    <property type="entry name" value="MEMBRANE PROTEIN-RELATED"/>
    <property type="match status" value="1"/>
</dbReference>
<feature type="transmembrane region" description="Helical" evidence="2">
    <location>
        <begin position="192"/>
        <end position="214"/>
    </location>
</feature>
<keyword evidence="5" id="KW-1185">Reference proteome</keyword>
<gene>
    <name evidence="4" type="ORF">FO059_07645</name>
</gene>
<evidence type="ECO:0000259" key="3">
    <source>
        <dbReference type="Pfam" id="PF04892"/>
    </source>
</evidence>
<evidence type="ECO:0000313" key="4">
    <source>
        <dbReference type="EMBL" id="QDQ97227.1"/>
    </source>
</evidence>
<feature type="transmembrane region" description="Helical" evidence="2">
    <location>
        <begin position="235"/>
        <end position="256"/>
    </location>
</feature>
<reference evidence="4 5" key="2">
    <citation type="submission" date="2019-07" db="EMBL/GenBank/DDBJ databases">
        <authorList>
            <person name="Huang Y."/>
        </authorList>
    </citation>
    <scope>NUCLEOTIDE SEQUENCE [LARGE SCALE GENOMIC DNA]</scope>
    <source>
        <strain evidence="4 5">HY188</strain>
    </source>
</reference>
<feature type="domain" description="VanZ-like" evidence="3">
    <location>
        <begin position="69"/>
        <end position="209"/>
    </location>
</feature>
<name>A0A516X2H0_9ACTN</name>
<feature type="transmembrane region" description="Helical" evidence="2">
    <location>
        <begin position="354"/>
        <end position="371"/>
    </location>
</feature>
<dbReference type="InterPro" id="IPR006976">
    <property type="entry name" value="VanZ-like"/>
</dbReference>
<dbReference type="KEGG" id="toy:FO059_07645"/>
<dbReference type="EMBL" id="CP041765">
    <property type="protein sequence ID" value="QDQ97227.1"/>
    <property type="molecule type" value="Genomic_DNA"/>
</dbReference>
<dbReference type="Proteomes" id="UP000317344">
    <property type="component" value="Chromosome"/>
</dbReference>
<reference evidence="4 5" key="1">
    <citation type="submission" date="2019-07" db="EMBL/GenBank/DDBJ databases">
        <title>Tomitella cavernea sp. nov., an actinomycete isolated from soil.</title>
        <authorList>
            <person name="Cheng J."/>
        </authorList>
    </citation>
    <scope>NUCLEOTIDE SEQUENCE [LARGE SCALE GENOMIC DNA]</scope>
    <source>
        <strain evidence="4 5">HY188</strain>
    </source>
</reference>
<feature type="transmembrane region" description="Helical" evidence="2">
    <location>
        <begin position="60"/>
        <end position="81"/>
    </location>
</feature>
<dbReference type="PANTHER" id="PTHR36834:SF1">
    <property type="entry name" value="INTEGRAL MEMBRANE PROTEIN"/>
    <property type="match status" value="1"/>
</dbReference>
<keyword evidence="2" id="KW-0472">Membrane</keyword>
<dbReference type="OrthoDB" id="4822551at2"/>
<dbReference type="Pfam" id="PF04892">
    <property type="entry name" value="VanZ"/>
    <property type="match status" value="1"/>
</dbReference>
<dbReference type="InterPro" id="IPR053150">
    <property type="entry name" value="Teicoplanin_resist-assoc"/>
</dbReference>
<feature type="transmembrane region" description="Helical" evidence="2">
    <location>
        <begin position="128"/>
        <end position="146"/>
    </location>
</feature>
<feature type="region of interest" description="Disordered" evidence="1">
    <location>
        <begin position="393"/>
        <end position="422"/>
    </location>
</feature>
<accession>A0A516X2H0</accession>